<feature type="compositionally biased region" description="Acidic residues" evidence="1">
    <location>
        <begin position="73"/>
        <end position="90"/>
    </location>
</feature>
<organism evidence="2 3">
    <name type="scientific">Sistotremastrum niveocremeum HHB9708</name>
    <dbReference type="NCBI Taxonomy" id="1314777"/>
    <lineage>
        <taxon>Eukaryota</taxon>
        <taxon>Fungi</taxon>
        <taxon>Dikarya</taxon>
        <taxon>Basidiomycota</taxon>
        <taxon>Agaricomycotina</taxon>
        <taxon>Agaricomycetes</taxon>
        <taxon>Sistotremastrales</taxon>
        <taxon>Sistotremastraceae</taxon>
        <taxon>Sertulicium</taxon>
        <taxon>Sertulicium niveocremeum</taxon>
    </lineage>
</organism>
<keyword evidence="3" id="KW-1185">Reference proteome</keyword>
<feature type="compositionally biased region" description="Acidic residues" evidence="1">
    <location>
        <begin position="48"/>
        <end position="58"/>
    </location>
</feature>
<dbReference type="EMBL" id="KV419405">
    <property type="protein sequence ID" value="KZS94191.1"/>
    <property type="molecule type" value="Genomic_DNA"/>
</dbReference>
<proteinExistence type="predicted"/>
<dbReference type="AlphaFoldDB" id="A0A164VIH7"/>
<evidence type="ECO:0000256" key="1">
    <source>
        <dbReference type="SAM" id="MobiDB-lite"/>
    </source>
</evidence>
<feature type="compositionally biased region" description="Basic residues" evidence="1">
    <location>
        <begin position="1"/>
        <end position="11"/>
    </location>
</feature>
<dbReference type="Proteomes" id="UP000076722">
    <property type="component" value="Unassembled WGS sequence"/>
</dbReference>
<dbReference type="STRING" id="1314777.A0A164VIH7"/>
<reference evidence="2 3" key="1">
    <citation type="journal article" date="2016" name="Mol. Biol. Evol.">
        <title>Comparative Genomics of Early-Diverging Mushroom-Forming Fungi Provides Insights into the Origins of Lignocellulose Decay Capabilities.</title>
        <authorList>
            <person name="Nagy L.G."/>
            <person name="Riley R."/>
            <person name="Tritt A."/>
            <person name="Adam C."/>
            <person name="Daum C."/>
            <person name="Floudas D."/>
            <person name="Sun H."/>
            <person name="Yadav J.S."/>
            <person name="Pangilinan J."/>
            <person name="Larsson K.H."/>
            <person name="Matsuura K."/>
            <person name="Barry K."/>
            <person name="Labutti K."/>
            <person name="Kuo R."/>
            <person name="Ohm R.A."/>
            <person name="Bhattacharya S.S."/>
            <person name="Shirouzu T."/>
            <person name="Yoshinaga Y."/>
            <person name="Martin F.M."/>
            <person name="Grigoriev I.V."/>
            <person name="Hibbett D.S."/>
        </authorList>
    </citation>
    <scope>NUCLEOTIDE SEQUENCE [LARGE SCALE GENOMIC DNA]</scope>
    <source>
        <strain evidence="2 3">HHB9708</strain>
    </source>
</reference>
<evidence type="ECO:0000313" key="2">
    <source>
        <dbReference type="EMBL" id="KZS94191.1"/>
    </source>
</evidence>
<evidence type="ECO:0000313" key="3">
    <source>
        <dbReference type="Proteomes" id="UP000076722"/>
    </source>
</evidence>
<protein>
    <submittedName>
        <fullName evidence="2">Uncharacterized protein</fullName>
    </submittedName>
</protein>
<dbReference type="OrthoDB" id="2538461at2759"/>
<accession>A0A164VIH7</accession>
<feature type="region of interest" description="Disordered" evidence="1">
    <location>
        <begin position="1"/>
        <end position="96"/>
    </location>
</feature>
<name>A0A164VIH7_9AGAM</name>
<sequence length="202" mass="22181">MFKRVRKRQQRKAKEEELGLDDEAKEVLGLNDTDSDESDSSSGKDSDSESGSEAEDSNELPKQDTKASGSSEVDGEENSGSDDESDEDEPLPGHFVSVSTALDNPIYELTTTVSSCVTCPGVLLKNPRMIQVHITSNNHTRRAKRFVRTVQANLKGVDVAEEDARLVVQEIDKLIETPAKISDVKVKHSLPDLRTLTSQHTS</sequence>
<gene>
    <name evidence="2" type="ORF">SISNIDRAFT_453916</name>
</gene>